<keyword evidence="4" id="KW-0597">Phosphoprotein</keyword>
<organism evidence="13 14">
    <name type="scientific">Orenia metallireducens</name>
    <dbReference type="NCBI Taxonomy" id="1413210"/>
    <lineage>
        <taxon>Bacteria</taxon>
        <taxon>Bacillati</taxon>
        <taxon>Bacillota</taxon>
        <taxon>Clostridia</taxon>
        <taxon>Halanaerobiales</taxon>
        <taxon>Halobacteroidaceae</taxon>
        <taxon>Orenia</taxon>
    </lineage>
</organism>
<dbReference type="Gene3D" id="3.40.930.10">
    <property type="entry name" value="Mannitol-specific EII, Chain A"/>
    <property type="match status" value="1"/>
</dbReference>
<keyword evidence="8" id="KW-0418">Kinase</keyword>
<feature type="domain" description="PTS EIIA type-2" evidence="12">
    <location>
        <begin position="18"/>
        <end position="156"/>
    </location>
</feature>
<evidence type="ECO:0000256" key="5">
    <source>
        <dbReference type="ARBA" id="ARBA00022597"/>
    </source>
</evidence>
<evidence type="ECO:0000256" key="3">
    <source>
        <dbReference type="ARBA" id="ARBA00022448"/>
    </source>
</evidence>
<sequence>MFGLFKKKNDNNVKEESAILSKEAIVLGAESVDKDKAIEMAGQLLVDGGYVSSDYITGMKEREEKVTTYIGNGVAIPHGTSEAKDHIAKSGISFIQFPEGVDFGAGELCYLVIGIAGKGDDHIQILQNLATICQEEEEVQKLIDTDDKDFILNTLV</sequence>
<evidence type="ECO:0000256" key="11">
    <source>
        <dbReference type="ARBA" id="ARBA00030962"/>
    </source>
</evidence>
<dbReference type="GO" id="GO:0016301">
    <property type="term" value="F:kinase activity"/>
    <property type="evidence" value="ECO:0007669"/>
    <property type="project" value="UniProtKB-KW"/>
</dbReference>
<dbReference type="InterPro" id="IPR050893">
    <property type="entry name" value="Sugar_PTS"/>
</dbReference>
<keyword evidence="14" id="KW-1185">Reference proteome</keyword>
<protein>
    <recommendedName>
        <fullName evidence="2">Mannitol-specific phosphotransferase enzyme IIA component</fullName>
    </recommendedName>
    <alternativeName>
        <fullName evidence="10">EIIA</fullName>
    </alternativeName>
    <alternativeName>
        <fullName evidence="11">EIII</fullName>
    </alternativeName>
    <alternativeName>
        <fullName evidence="9">PTS system mannitol-specific EIIA component</fullName>
    </alternativeName>
</protein>
<name>A0A285H705_9FIRM</name>
<evidence type="ECO:0000256" key="4">
    <source>
        <dbReference type="ARBA" id="ARBA00022553"/>
    </source>
</evidence>
<evidence type="ECO:0000256" key="10">
    <source>
        <dbReference type="ARBA" id="ARBA00030956"/>
    </source>
</evidence>
<dbReference type="STRING" id="1413210.U472_04285"/>
<dbReference type="InterPro" id="IPR002178">
    <property type="entry name" value="PTS_EIIA_type-2_dom"/>
</dbReference>
<gene>
    <name evidence="13" type="ORF">SAMN06265827_11520</name>
</gene>
<evidence type="ECO:0000256" key="1">
    <source>
        <dbReference type="ARBA" id="ARBA00002434"/>
    </source>
</evidence>
<keyword evidence="3" id="KW-0813">Transport</keyword>
<dbReference type="GO" id="GO:0090563">
    <property type="term" value="F:protein-phosphocysteine-sugar phosphotransferase activity"/>
    <property type="evidence" value="ECO:0007669"/>
    <property type="project" value="TreeGrafter"/>
</dbReference>
<evidence type="ECO:0000313" key="13">
    <source>
        <dbReference type="EMBL" id="SNY31562.1"/>
    </source>
</evidence>
<dbReference type="SUPFAM" id="SSF55804">
    <property type="entry name" value="Phoshotransferase/anion transport protein"/>
    <property type="match status" value="1"/>
</dbReference>
<dbReference type="GO" id="GO:0005886">
    <property type="term" value="C:plasma membrane"/>
    <property type="evidence" value="ECO:0007669"/>
    <property type="project" value="TreeGrafter"/>
</dbReference>
<evidence type="ECO:0000256" key="6">
    <source>
        <dbReference type="ARBA" id="ARBA00022679"/>
    </source>
</evidence>
<accession>A0A285H705</accession>
<evidence type="ECO:0000256" key="2">
    <source>
        <dbReference type="ARBA" id="ARBA00014783"/>
    </source>
</evidence>
<dbReference type="PROSITE" id="PS00372">
    <property type="entry name" value="PTS_EIIA_TYPE_2_HIS"/>
    <property type="match status" value="1"/>
</dbReference>
<reference evidence="14" key="1">
    <citation type="submission" date="2017-09" db="EMBL/GenBank/DDBJ databases">
        <authorList>
            <person name="Varghese N."/>
            <person name="Submissions S."/>
        </authorList>
    </citation>
    <scope>NUCLEOTIDE SEQUENCE [LARGE SCALE GENOMIC DNA]</scope>
    <source>
        <strain evidence="14">MSL47</strain>
    </source>
</reference>
<dbReference type="InterPro" id="IPR016152">
    <property type="entry name" value="PTrfase/Anion_transptr"/>
</dbReference>
<evidence type="ECO:0000256" key="7">
    <source>
        <dbReference type="ARBA" id="ARBA00022683"/>
    </source>
</evidence>
<keyword evidence="5" id="KW-0762">Sugar transport</keyword>
<comment type="function">
    <text evidence="1">The phosphoenolpyruvate-dependent sugar phosphotransferase system (sugar PTS), a major carbohydrate active transport system, catalyzes the phosphorylation of incoming sugar substrates concomitantly with their translocation across the cell membrane. The enzyme II CmtAB PTS system is involved in D-mannitol transport.</text>
</comment>
<dbReference type="RefSeq" id="WP_097018112.1">
    <property type="nucleotide sequence ID" value="NZ_OBDZ01000015.1"/>
</dbReference>
<keyword evidence="6" id="KW-0808">Transferase</keyword>
<evidence type="ECO:0000313" key="14">
    <source>
        <dbReference type="Proteomes" id="UP000219573"/>
    </source>
</evidence>
<evidence type="ECO:0000259" key="12">
    <source>
        <dbReference type="PROSITE" id="PS51094"/>
    </source>
</evidence>
<dbReference type="Pfam" id="PF00359">
    <property type="entry name" value="PTS_EIIA_2"/>
    <property type="match status" value="1"/>
</dbReference>
<dbReference type="PANTHER" id="PTHR30181:SF2">
    <property type="entry name" value="PTS SYSTEM MANNITOL-SPECIFIC EIICBA COMPONENT"/>
    <property type="match status" value="1"/>
</dbReference>
<evidence type="ECO:0000256" key="9">
    <source>
        <dbReference type="ARBA" id="ARBA00029908"/>
    </source>
</evidence>
<dbReference type="PANTHER" id="PTHR30181">
    <property type="entry name" value="MANNITOL PERMEASE IIC COMPONENT"/>
    <property type="match status" value="1"/>
</dbReference>
<dbReference type="CDD" id="cd00211">
    <property type="entry name" value="PTS_IIA_fru"/>
    <property type="match status" value="1"/>
</dbReference>
<dbReference type="PROSITE" id="PS51094">
    <property type="entry name" value="PTS_EIIA_TYPE_2"/>
    <property type="match status" value="1"/>
</dbReference>
<dbReference type="EMBL" id="OBDZ01000015">
    <property type="protein sequence ID" value="SNY31562.1"/>
    <property type="molecule type" value="Genomic_DNA"/>
</dbReference>
<proteinExistence type="predicted"/>
<keyword evidence="7" id="KW-0598">Phosphotransferase system</keyword>
<dbReference type="OrthoDB" id="1640042at2"/>
<dbReference type="AlphaFoldDB" id="A0A285H705"/>
<evidence type="ECO:0000256" key="8">
    <source>
        <dbReference type="ARBA" id="ARBA00022777"/>
    </source>
</evidence>
<dbReference type="Proteomes" id="UP000219573">
    <property type="component" value="Unassembled WGS sequence"/>
</dbReference>
<dbReference type="GO" id="GO:0009401">
    <property type="term" value="P:phosphoenolpyruvate-dependent sugar phosphotransferase system"/>
    <property type="evidence" value="ECO:0007669"/>
    <property type="project" value="UniProtKB-KW"/>
</dbReference>